<name>A0A8S3YPL7_9EUPU</name>
<dbReference type="Proteomes" id="UP000678393">
    <property type="component" value="Unassembled WGS sequence"/>
</dbReference>
<comment type="subcellular location">
    <subcellularLocation>
        <location evidence="1">Nucleus</location>
    </subcellularLocation>
</comment>
<dbReference type="SUPFAM" id="SSF52768">
    <property type="entry name" value="Arginase/deacetylase"/>
    <property type="match status" value="1"/>
</dbReference>
<evidence type="ECO:0000259" key="5">
    <source>
        <dbReference type="Pfam" id="PF00850"/>
    </source>
</evidence>
<dbReference type="GO" id="GO:0040029">
    <property type="term" value="P:epigenetic regulation of gene expression"/>
    <property type="evidence" value="ECO:0007669"/>
    <property type="project" value="TreeGrafter"/>
</dbReference>
<dbReference type="InterPro" id="IPR023801">
    <property type="entry name" value="His_deacetylse_dom"/>
</dbReference>
<accession>A0A8S3YPL7</accession>
<dbReference type="GO" id="GO:0004407">
    <property type="term" value="F:histone deacetylase activity"/>
    <property type="evidence" value="ECO:0007669"/>
    <property type="project" value="TreeGrafter"/>
</dbReference>
<evidence type="ECO:0000256" key="2">
    <source>
        <dbReference type="ARBA" id="ARBA00007738"/>
    </source>
</evidence>
<dbReference type="FunFam" id="3.40.800.20:FF:000005">
    <property type="entry name" value="histone deacetylase 6"/>
    <property type="match status" value="1"/>
</dbReference>
<keyword evidence="7" id="KW-1185">Reference proteome</keyword>
<dbReference type="GO" id="GO:0016787">
    <property type="term" value="F:hydrolase activity"/>
    <property type="evidence" value="ECO:0007669"/>
    <property type="project" value="UniProtKB-KW"/>
</dbReference>
<evidence type="ECO:0000256" key="4">
    <source>
        <dbReference type="ARBA" id="ARBA00023242"/>
    </source>
</evidence>
<organism evidence="6 7">
    <name type="scientific">Candidula unifasciata</name>
    <dbReference type="NCBI Taxonomy" id="100452"/>
    <lineage>
        <taxon>Eukaryota</taxon>
        <taxon>Metazoa</taxon>
        <taxon>Spiralia</taxon>
        <taxon>Lophotrochozoa</taxon>
        <taxon>Mollusca</taxon>
        <taxon>Gastropoda</taxon>
        <taxon>Heterobranchia</taxon>
        <taxon>Euthyneura</taxon>
        <taxon>Panpulmonata</taxon>
        <taxon>Eupulmonata</taxon>
        <taxon>Stylommatophora</taxon>
        <taxon>Helicina</taxon>
        <taxon>Helicoidea</taxon>
        <taxon>Geomitridae</taxon>
        <taxon>Candidula</taxon>
    </lineage>
</organism>
<feature type="domain" description="Histone deacetylase" evidence="5">
    <location>
        <begin position="149"/>
        <end position="447"/>
    </location>
</feature>
<evidence type="ECO:0000313" key="7">
    <source>
        <dbReference type="Proteomes" id="UP000678393"/>
    </source>
</evidence>
<dbReference type="PRINTS" id="PR01270">
    <property type="entry name" value="HDASUPER"/>
</dbReference>
<proteinExistence type="inferred from homology"/>
<feature type="non-terminal residue" evidence="6">
    <location>
        <position position="486"/>
    </location>
</feature>
<keyword evidence="4" id="KW-0539">Nucleus</keyword>
<protein>
    <recommendedName>
        <fullName evidence="5">Histone deacetylase domain-containing protein</fullName>
    </recommendedName>
</protein>
<evidence type="ECO:0000256" key="1">
    <source>
        <dbReference type="ARBA" id="ARBA00004123"/>
    </source>
</evidence>
<dbReference type="InterPro" id="IPR023696">
    <property type="entry name" value="Ureohydrolase_dom_sf"/>
</dbReference>
<dbReference type="PANTHER" id="PTHR10625">
    <property type="entry name" value="HISTONE DEACETYLASE HDAC1-RELATED"/>
    <property type="match status" value="1"/>
</dbReference>
<comment type="caution">
    <text evidence="6">The sequence shown here is derived from an EMBL/GenBank/DDBJ whole genome shotgun (WGS) entry which is preliminary data.</text>
</comment>
<dbReference type="EMBL" id="CAJHNH020000398">
    <property type="protein sequence ID" value="CAG5117385.1"/>
    <property type="molecule type" value="Genomic_DNA"/>
</dbReference>
<feature type="non-terminal residue" evidence="6">
    <location>
        <position position="1"/>
    </location>
</feature>
<dbReference type="PANTHER" id="PTHR10625:SF38">
    <property type="entry name" value="HISTONE DEACETYLASE 6, ISOFORM G"/>
    <property type="match status" value="1"/>
</dbReference>
<dbReference type="Pfam" id="PF00850">
    <property type="entry name" value="Hist_deacetyl"/>
    <property type="match status" value="1"/>
</dbReference>
<dbReference type="GO" id="GO:0000118">
    <property type="term" value="C:histone deacetylase complex"/>
    <property type="evidence" value="ECO:0007669"/>
    <property type="project" value="TreeGrafter"/>
</dbReference>
<dbReference type="AlphaFoldDB" id="A0A8S3YPL7"/>
<comment type="similarity">
    <text evidence="2">Belongs to the histone deacetylase family. HD type 2 subfamily.</text>
</comment>
<dbReference type="OrthoDB" id="6113927at2759"/>
<dbReference type="Gene3D" id="3.40.800.20">
    <property type="entry name" value="Histone deacetylase domain"/>
    <property type="match status" value="2"/>
</dbReference>
<dbReference type="InterPro" id="IPR037138">
    <property type="entry name" value="His_deacetylse_dom_sf"/>
</dbReference>
<dbReference type="InterPro" id="IPR000286">
    <property type="entry name" value="HDACs"/>
</dbReference>
<gene>
    <name evidence="6" type="ORF">CUNI_LOCUS2943</name>
</gene>
<evidence type="ECO:0000256" key="3">
    <source>
        <dbReference type="ARBA" id="ARBA00022801"/>
    </source>
</evidence>
<sequence>GGYCLKSLAEGCALTLRSLLRDPCPRLPPLTEPSDSMMTTILNAIKILRNYWKCFKHFETLEHSEVCTFTDVNTMPPAPDVTFSTPENRPDKFEIINCYPVQEEKVRTHFANLIQKLIAEADLSVAEHRCCYVFDAEMRSHKNLHDKSHPERPERISKIYATMAEWKLLQKCLTVASRLARKSELLWIHGEDYLNDLLRSQTKADDELKSFPVEHRYTSIYLHQKSVHCALLSCGSLLNVVEAVLRGKSQSGVAIVRPPGHHAESKKAMGFCFFNNVAVAARFAQVHFGLKRILIVDWDVHHGNATQHQFYTDPSVLYISLHRYDNGNFFPGSSDADFKCVGSGAGEGSNVNIPWSNARMGDAEYIAAFTQIIMPIAYEFAPELVLVSAGFDCAVGDPLGGYAVTPNCFGHMTHMLMGLANGKVVLSLEGGYNLNSLSYSMSTCMATLLGYPCPMLGNLIPNERAVETIRDVIETHKQYWTSLRGY</sequence>
<evidence type="ECO:0000313" key="6">
    <source>
        <dbReference type="EMBL" id="CAG5117385.1"/>
    </source>
</evidence>
<keyword evidence="3" id="KW-0378">Hydrolase</keyword>
<reference evidence="6" key="1">
    <citation type="submission" date="2021-04" db="EMBL/GenBank/DDBJ databases">
        <authorList>
            <consortium name="Molecular Ecology Group"/>
        </authorList>
    </citation>
    <scope>NUCLEOTIDE SEQUENCE</scope>
</reference>